<dbReference type="SUPFAM" id="SSF56300">
    <property type="entry name" value="Metallo-dependent phosphatases"/>
    <property type="match status" value="1"/>
</dbReference>
<dbReference type="PANTHER" id="PTHR42850">
    <property type="entry name" value="METALLOPHOSPHOESTERASE"/>
    <property type="match status" value="1"/>
</dbReference>
<dbReference type="Pfam" id="PF12850">
    <property type="entry name" value="Metallophos_2"/>
    <property type="match status" value="1"/>
</dbReference>
<dbReference type="InterPro" id="IPR024654">
    <property type="entry name" value="Calcineurin-like_PHP_lpxH"/>
</dbReference>
<dbReference type="PANTHER" id="PTHR42850:SF2">
    <property type="entry name" value="BLL5683 PROTEIN"/>
    <property type="match status" value="1"/>
</dbReference>
<dbReference type="CDD" id="cd00838">
    <property type="entry name" value="MPP_superfamily"/>
    <property type="match status" value="1"/>
</dbReference>
<accession>A0ABW5ZKC7</accession>
<sequence length="245" mass="27897">MRIAIIADIHGNHPALQAVLSEIDQRQDIEHIYCLGDMIGIGPDTNEVLETLFDRKDVSMITGNHDEAVLALLKGEDHPLSHAHARAHHQWIADNMDTTFIPKLEQLPRTINITIEGKMILFIHYHIDSTKLTDHISEDPFSKIIEPELDNLRALFKNNKENLICFGHHHPLHYFKDDETIYLNPGSLGCNSTPVAPYSIVDIQQDKITVSLHEASYDNKNFLASYERLQVPARDFLIKAFHGNQ</sequence>
<organism evidence="4 5">
    <name type="scientific">Jeotgalibacillus terrae</name>
    <dbReference type="NCBI Taxonomy" id="587735"/>
    <lineage>
        <taxon>Bacteria</taxon>
        <taxon>Bacillati</taxon>
        <taxon>Bacillota</taxon>
        <taxon>Bacilli</taxon>
        <taxon>Bacillales</taxon>
        <taxon>Caryophanaceae</taxon>
        <taxon>Jeotgalibacillus</taxon>
    </lineage>
</organism>
<keyword evidence="5" id="KW-1185">Reference proteome</keyword>
<evidence type="ECO:0000256" key="1">
    <source>
        <dbReference type="ARBA" id="ARBA00008950"/>
    </source>
</evidence>
<evidence type="ECO:0000259" key="3">
    <source>
        <dbReference type="Pfam" id="PF12850"/>
    </source>
</evidence>
<evidence type="ECO:0000256" key="2">
    <source>
        <dbReference type="RuleBase" id="RU362039"/>
    </source>
</evidence>
<dbReference type="InterPro" id="IPR011152">
    <property type="entry name" value="Pesterase_MJ0912"/>
</dbReference>
<proteinExistence type="inferred from homology"/>
<evidence type="ECO:0000313" key="4">
    <source>
        <dbReference type="EMBL" id="MFD2913434.1"/>
    </source>
</evidence>
<comment type="cofactor">
    <cofactor evidence="2">
        <name>a divalent metal cation</name>
        <dbReference type="ChEBI" id="CHEBI:60240"/>
    </cofactor>
</comment>
<dbReference type="Proteomes" id="UP001597561">
    <property type="component" value="Unassembled WGS sequence"/>
</dbReference>
<dbReference type="EC" id="3.1.4.-" evidence="2"/>
<dbReference type="InterPro" id="IPR000979">
    <property type="entry name" value="Phosphodiesterase_MJ0936/Vps29"/>
</dbReference>
<feature type="domain" description="Calcineurin-like phosphoesterase" evidence="3">
    <location>
        <begin position="1"/>
        <end position="205"/>
    </location>
</feature>
<dbReference type="PIRSF" id="PIRSF000883">
    <property type="entry name" value="Pesterase_MJ0912"/>
    <property type="match status" value="1"/>
</dbReference>
<dbReference type="EMBL" id="JBHUPG010000031">
    <property type="protein sequence ID" value="MFD2913434.1"/>
    <property type="molecule type" value="Genomic_DNA"/>
</dbReference>
<dbReference type="Gene3D" id="3.60.21.10">
    <property type="match status" value="1"/>
</dbReference>
<gene>
    <name evidence="4" type="ORF">ACFS5P_16225</name>
</gene>
<comment type="caution">
    <text evidence="4">The sequence shown here is derived from an EMBL/GenBank/DDBJ whole genome shotgun (WGS) entry which is preliminary data.</text>
</comment>
<keyword evidence="2" id="KW-0479">Metal-binding</keyword>
<comment type="similarity">
    <text evidence="1 2">Belongs to the metallophosphoesterase superfamily. YfcE family.</text>
</comment>
<dbReference type="InterPro" id="IPR050126">
    <property type="entry name" value="Ap4A_hydrolase"/>
</dbReference>
<evidence type="ECO:0000313" key="5">
    <source>
        <dbReference type="Proteomes" id="UP001597561"/>
    </source>
</evidence>
<dbReference type="NCBIfam" id="TIGR00040">
    <property type="entry name" value="yfcE"/>
    <property type="match status" value="1"/>
</dbReference>
<dbReference type="InterPro" id="IPR029052">
    <property type="entry name" value="Metallo-depent_PP-like"/>
</dbReference>
<dbReference type="RefSeq" id="WP_204728353.1">
    <property type="nucleotide sequence ID" value="NZ_JAFBDK010000003.1"/>
</dbReference>
<reference evidence="5" key="1">
    <citation type="journal article" date="2019" name="Int. J. Syst. Evol. Microbiol.">
        <title>The Global Catalogue of Microorganisms (GCM) 10K type strain sequencing project: providing services to taxonomists for standard genome sequencing and annotation.</title>
        <authorList>
            <consortium name="The Broad Institute Genomics Platform"/>
            <consortium name="The Broad Institute Genome Sequencing Center for Infectious Disease"/>
            <person name="Wu L."/>
            <person name="Ma J."/>
        </authorList>
    </citation>
    <scope>NUCLEOTIDE SEQUENCE [LARGE SCALE GENOMIC DNA]</scope>
    <source>
        <strain evidence="5">KCTC 13528</strain>
    </source>
</reference>
<protein>
    <recommendedName>
        <fullName evidence="2">Phosphoesterase</fullName>
        <ecNumber evidence="2">3.1.4.-</ecNumber>
    </recommendedName>
</protein>
<name>A0ABW5ZKC7_9BACL</name>